<dbReference type="FunFam" id="2.70.70.10:FF:000006">
    <property type="entry name" value="M23 family peptidase"/>
    <property type="match status" value="1"/>
</dbReference>
<dbReference type="PANTHER" id="PTHR21666:SF286">
    <property type="entry name" value="LIPOPROTEIN NLPD"/>
    <property type="match status" value="1"/>
</dbReference>
<evidence type="ECO:0000259" key="2">
    <source>
        <dbReference type="Pfam" id="PF01551"/>
    </source>
</evidence>
<evidence type="ECO:0000256" key="1">
    <source>
        <dbReference type="SAM" id="Phobius"/>
    </source>
</evidence>
<dbReference type="AlphaFoldDB" id="E1YGH8"/>
<keyword evidence="1" id="KW-0812">Transmembrane</keyword>
<name>E1YGH8_9BACT</name>
<dbReference type="InterPro" id="IPR016047">
    <property type="entry name" value="M23ase_b-sheet_dom"/>
</dbReference>
<dbReference type="GO" id="GO:0004222">
    <property type="term" value="F:metalloendopeptidase activity"/>
    <property type="evidence" value="ECO:0007669"/>
    <property type="project" value="TreeGrafter"/>
</dbReference>
<dbReference type="CDD" id="cd12797">
    <property type="entry name" value="M23_peptidase"/>
    <property type="match status" value="1"/>
</dbReference>
<dbReference type="Gene3D" id="2.70.70.10">
    <property type="entry name" value="Glucose Permease (Domain IIA)"/>
    <property type="match status" value="1"/>
</dbReference>
<dbReference type="EMBL" id="FR695872">
    <property type="protein sequence ID" value="CBX29672.1"/>
    <property type="molecule type" value="Genomic_DNA"/>
</dbReference>
<feature type="transmembrane region" description="Helical" evidence="1">
    <location>
        <begin position="27"/>
        <end position="47"/>
    </location>
</feature>
<reference evidence="3" key="1">
    <citation type="journal article" date="2011" name="Environ. Microbiol.">
        <title>Genomic insights into the metabolic potential of the polycyclic aromatic hydrocarbon degrading sulfate-reducing Deltaproteobacterium N47.</title>
        <authorList>
            <person name="Bergmann F."/>
            <person name="Selesi D."/>
            <person name="Weinmaier T."/>
            <person name="Tischler P."/>
            <person name="Rattei T."/>
            <person name="Meckenstock R.U."/>
        </authorList>
    </citation>
    <scope>NUCLEOTIDE SEQUENCE</scope>
</reference>
<keyword evidence="1" id="KW-0472">Membrane</keyword>
<keyword evidence="1" id="KW-1133">Transmembrane helix</keyword>
<proteinExistence type="predicted"/>
<sequence>MKKKEISLLLLNNAGSTIKHITASGKLVRSACFILVLLTSLMGYLIYDYITLKKASFDNTYLQDKVSVQEDELLNQRKQIQFFANEIKSIKSTLTDLHNFEKKIRAAAKIKNKKNKRFFGIGGSNPDAIDTTIALTERHNSLMREMHDQVAGINFAANRQKEGFKSILSFFEEQRNLLAISPSIRPAFGSITSTFGYRTSPFTGSREFHKGVDIAAPEGTPIVATANGIVSETGYIGGLGNAIVINHGHGILTYYGHTSKVLKSPGSFVKRGEIIARIGNTGRSTGPHVHYEVHLNGVPVNPSNYLLN</sequence>
<feature type="domain" description="M23ase beta-sheet core" evidence="2">
    <location>
        <begin position="208"/>
        <end position="302"/>
    </location>
</feature>
<evidence type="ECO:0000313" key="3">
    <source>
        <dbReference type="EMBL" id="CBX29672.1"/>
    </source>
</evidence>
<dbReference type="InterPro" id="IPR011055">
    <property type="entry name" value="Dup_hybrid_motif"/>
</dbReference>
<organism evidence="3">
    <name type="scientific">uncultured Desulfobacterium sp</name>
    <dbReference type="NCBI Taxonomy" id="201089"/>
    <lineage>
        <taxon>Bacteria</taxon>
        <taxon>Pseudomonadati</taxon>
        <taxon>Thermodesulfobacteriota</taxon>
        <taxon>Desulfobacteria</taxon>
        <taxon>Desulfobacterales</taxon>
        <taxon>Desulfobacteriaceae</taxon>
        <taxon>Desulfobacterium</taxon>
        <taxon>environmental samples</taxon>
    </lineage>
</organism>
<dbReference type="InterPro" id="IPR050570">
    <property type="entry name" value="Cell_wall_metabolism_enzyme"/>
</dbReference>
<gene>
    <name evidence="3" type="ORF">N47_J06530</name>
</gene>
<protein>
    <recommendedName>
        <fullName evidence="2">M23ase beta-sheet core domain-containing protein</fullName>
    </recommendedName>
</protein>
<accession>E1YGH8</accession>
<dbReference type="PANTHER" id="PTHR21666">
    <property type="entry name" value="PEPTIDASE-RELATED"/>
    <property type="match status" value="1"/>
</dbReference>
<dbReference type="Pfam" id="PF01551">
    <property type="entry name" value="Peptidase_M23"/>
    <property type="match status" value="1"/>
</dbReference>
<dbReference type="SUPFAM" id="SSF51261">
    <property type="entry name" value="Duplicated hybrid motif"/>
    <property type="match status" value="1"/>
</dbReference>